<evidence type="ECO:0000313" key="4">
    <source>
        <dbReference type="EMBL" id="KAF9497349.1"/>
    </source>
</evidence>
<feature type="region of interest" description="Disordered" evidence="2">
    <location>
        <begin position="155"/>
        <end position="177"/>
    </location>
</feature>
<dbReference type="EMBL" id="MU154544">
    <property type="protein sequence ID" value="KAF9497349.1"/>
    <property type="molecule type" value="Genomic_DNA"/>
</dbReference>
<dbReference type="InterPro" id="IPR000086">
    <property type="entry name" value="NUDIX_hydrolase_dom"/>
</dbReference>
<protein>
    <recommendedName>
        <fullName evidence="3">Nudix hydrolase domain-containing protein</fullName>
    </recommendedName>
</protein>
<feature type="region of interest" description="Disordered" evidence="2">
    <location>
        <begin position="1"/>
        <end position="33"/>
    </location>
</feature>
<dbReference type="Proteomes" id="UP000807025">
    <property type="component" value="Unassembled WGS sequence"/>
</dbReference>
<keyword evidence="1" id="KW-0378">Hydrolase</keyword>
<feature type="compositionally biased region" description="Basic and acidic residues" evidence="2">
    <location>
        <begin position="351"/>
        <end position="372"/>
    </location>
</feature>
<dbReference type="OrthoDB" id="276276at2759"/>
<accession>A0A9P6DGZ9</accession>
<comment type="caution">
    <text evidence="4">The sequence shown here is derived from an EMBL/GenBank/DDBJ whole genome shotgun (WGS) entry which is preliminary data.</text>
</comment>
<feature type="compositionally biased region" description="Low complexity" evidence="2">
    <location>
        <begin position="312"/>
        <end position="330"/>
    </location>
</feature>
<proteinExistence type="predicted"/>
<feature type="compositionally biased region" description="Polar residues" evidence="2">
    <location>
        <begin position="1"/>
        <end position="23"/>
    </location>
</feature>
<organism evidence="4 5">
    <name type="scientific">Pleurotus eryngii</name>
    <name type="common">Boletus of the steppes</name>
    <dbReference type="NCBI Taxonomy" id="5323"/>
    <lineage>
        <taxon>Eukaryota</taxon>
        <taxon>Fungi</taxon>
        <taxon>Dikarya</taxon>
        <taxon>Basidiomycota</taxon>
        <taxon>Agaricomycotina</taxon>
        <taxon>Agaricomycetes</taxon>
        <taxon>Agaricomycetidae</taxon>
        <taxon>Agaricales</taxon>
        <taxon>Pleurotineae</taxon>
        <taxon>Pleurotaceae</taxon>
        <taxon>Pleurotus</taxon>
    </lineage>
</organism>
<dbReference type="PROSITE" id="PS00893">
    <property type="entry name" value="NUDIX_BOX"/>
    <property type="match status" value="1"/>
</dbReference>
<dbReference type="GO" id="GO:0016787">
    <property type="term" value="F:hydrolase activity"/>
    <property type="evidence" value="ECO:0007669"/>
    <property type="project" value="UniProtKB-KW"/>
</dbReference>
<feature type="compositionally biased region" description="Basic and acidic residues" evidence="2">
    <location>
        <begin position="379"/>
        <end position="395"/>
    </location>
</feature>
<feature type="region of interest" description="Disordered" evidence="2">
    <location>
        <begin position="351"/>
        <end position="395"/>
    </location>
</feature>
<dbReference type="InterPro" id="IPR015797">
    <property type="entry name" value="NUDIX_hydrolase-like_dom_sf"/>
</dbReference>
<reference evidence="4" key="1">
    <citation type="submission" date="2020-11" db="EMBL/GenBank/DDBJ databases">
        <authorList>
            <consortium name="DOE Joint Genome Institute"/>
            <person name="Ahrendt S."/>
            <person name="Riley R."/>
            <person name="Andreopoulos W."/>
            <person name="Labutti K."/>
            <person name="Pangilinan J."/>
            <person name="Ruiz-Duenas F.J."/>
            <person name="Barrasa J.M."/>
            <person name="Sanchez-Garcia M."/>
            <person name="Camarero S."/>
            <person name="Miyauchi S."/>
            <person name="Serrano A."/>
            <person name="Linde D."/>
            <person name="Babiker R."/>
            <person name="Drula E."/>
            <person name="Ayuso-Fernandez I."/>
            <person name="Pacheco R."/>
            <person name="Padilla G."/>
            <person name="Ferreira P."/>
            <person name="Barriuso J."/>
            <person name="Kellner H."/>
            <person name="Castanera R."/>
            <person name="Alfaro M."/>
            <person name="Ramirez L."/>
            <person name="Pisabarro A.G."/>
            <person name="Kuo A."/>
            <person name="Tritt A."/>
            <person name="Lipzen A."/>
            <person name="He G."/>
            <person name="Yan M."/>
            <person name="Ng V."/>
            <person name="Cullen D."/>
            <person name="Martin F."/>
            <person name="Rosso M.-N."/>
            <person name="Henrissat B."/>
            <person name="Hibbett D."/>
            <person name="Martinez A.T."/>
            <person name="Grigoriev I.V."/>
        </authorList>
    </citation>
    <scope>NUCLEOTIDE SEQUENCE</scope>
    <source>
        <strain evidence="4">ATCC 90797</strain>
    </source>
</reference>
<keyword evidence="5" id="KW-1185">Reference proteome</keyword>
<dbReference type="AlphaFoldDB" id="A0A9P6DGZ9"/>
<feature type="region of interest" description="Disordered" evidence="2">
    <location>
        <begin position="307"/>
        <end position="331"/>
    </location>
</feature>
<name>A0A9P6DGZ9_PLEER</name>
<evidence type="ECO:0000256" key="2">
    <source>
        <dbReference type="SAM" id="MobiDB-lite"/>
    </source>
</evidence>
<evidence type="ECO:0000313" key="5">
    <source>
        <dbReference type="Proteomes" id="UP000807025"/>
    </source>
</evidence>
<dbReference type="InterPro" id="IPR020084">
    <property type="entry name" value="NUDIX_hydrolase_CS"/>
</dbReference>
<sequence length="395" mass="44534">MSTHSGIVAPNSANSSRAQSPKLSFSPPFELSEDSTPSVPDSFWCSGDFMLGAGMVIFQDTTWKIVMCYDTEKDCYFLPRGRKDLGETIERTALREGWEESGYAARHLPLHKHTAQPSPPHLPRLRDYPDTEPIMISTIYWPPRWVDEYVEVEETPSSKTHSRKHDEGPAAGVETKKRSPARIFWQVDAATSKPKPYIKQQRIVNYGGEYLVHWYAGLIDEHAVRQEGTTMPDEVSYTSVLLTFGEVEALVKTGSLPYSEFRVVDYAMKLLKLNLEHSRQQEQIMRQRETASRRAARPQALLTLQRLNNEDSPSASQASRQASRRVISSIPSTAQSTDKAIVLRGDDKAAVREEAEGEVEDNRYHTHDHDGALEVAIPGKDRHDLKGKDKPKTTS</sequence>
<evidence type="ECO:0000256" key="1">
    <source>
        <dbReference type="ARBA" id="ARBA00022801"/>
    </source>
</evidence>
<dbReference type="SUPFAM" id="SSF55811">
    <property type="entry name" value="Nudix"/>
    <property type="match status" value="1"/>
</dbReference>
<evidence type="ECO:0000259" key="3">
    <source>
        <dbReference type="PROSITE" id="PS51462"/>
    </source>
</evidence>
<gene>
    <name evidence="4" type="ORF">BDN71DRAFT_1444817</name>
</gene>
<dbReference type="Gene3D" id="3.90.79.10">
    <property type="entry name" value="Nucleoside Triphosphate Pyrophosphohydrolase"/>
    <property type="match status" value="1"/>
</dbReference>
<feature type="domain" description="Nudix hydrolase" evidence="3">
    <location>
        <begin position="48"/>
        <end position="202"/>
    </location>
</feature>
<dbReference type="CDD" id="cd02883">
    <property type="entry name" value="NUDIX_Hydrolase"/>
    <property type="match status" value="1"/>
</dbReference>
<dbReference type="PROSITE" id="PS51462">
    <property type="entry name" value="NUDIX"/>
    <property type="match status" value="1"/>
</dbReference>